<dbReference type="OrthoDB" id="4608673at2"/>
<keyword evidence="3" id="KW-1185">Reference proteome</keyword>
<dbReference type="Proteomes" id="UP000295578">
    <property type="component" value="Unassembled WGS sequence"/>
</dbReference>
<keyword evidence="2" id="KW-0456">Lyase</keyword>
<dbReference type="GO" id="GO:0008300">
    <property type="term" value="P:isoprenoid catabolic process"/>
    <property type="evidence" value="ECO:0007669"/>
    <property type="project" value="TreeGrafter"/>
</dbReference>
<dbReference type="EC" id="4.2.1.17" evidence="2"/>
<dbReference type="InterPro" id="IPR051683">
    <property type="entry name" value="Enoyl-CoA_Hydratase/Isomerase"/>
</dbReference>
<dbReference type="CDD" id="cd06558">
    <property type="entry name" value="crotonase-like"/>
    <property type="match status" value="1"/>
</dbReference>
<dbReference type="Pfam" id="PF00378">
    <property type="entry name" value="ECH_1"/>
    <property type="match status" value="1"/>
</dbReference>
<protein>
    <submittedName>
        <fullName evidence="2">Enoyl-CoA hydratase</fullName>
        <ecNumber evidence="2">4.2.1.17</ecNumber>
    </submittedName>
</protein>
<dbReference type="NCBIfam" id="NF004796">
    <property type="entry name" value="PRK06144.1"/>
    <property type="match status" value="1"/>
</dbReference>
<dbReference type="PANTHER" id="PTHR42964">
    <property type="entry name" value="ENOYL-COA HYDRATASE"/>
    <property type="match status" value="1"/>
</dbReference>
<dbReference type="InterPro" id="IPR001753">
    <property type="entry name" value="Enoyl-CoA_hydra/iso"/>
</dbReference>
<evidence type="ECO:0000313" key="2">
    <source>
        <dbReference type="EMBL" id="TDD87975.1"/>
    </source>
</evidence>
<dbReference type="SUPFAM" id="SSF52096">
    <property type="entry name" value="ClpP/crotonase"/>
    <property type="match status" value="1"/>
</dbReference>
<dbReference type="GO" id="GO:0004300">
    <property type="term" value="F:enoyl-CoA hydratase activity"/>
    <property type="evidence" value="ECO:0007669"/>
    <property type="project" value="UniProtKB-EC"/>
</dbReference>
<organism evidence="2 3">
    <name type="scientific">Actinomadura darangshiensis</name>
    <dbReference type="NCBI Taxonomy" id="705336"/>
    <lineage>
        <taxon>Bacteria</taxon>
        <taxon>Bacillati</taxon>
        <taxon>Actinomycetota</taxon>
        <taxon>Actinomycetes</taxon>
        <taxon>Streptosporangiales</taxon>
        <taxon>Thermomonosporaceae</taxon>
        <taxon>Actinomadura</taxon>
    </lineage>
</organism>
<name>A0A4R5BPW8_9ACTN</name>
<gene>
    <name evidence="2" type="ORF">E1293_07085</name>
</gene>
<accession>A0A4R5BPW8</accession>
<dbReference type="EMBL" id="SMKY01000020">
    <property type="protein sequence ID" value="TDD87975.1"/>
    <property type="molecule type" value="Genomic_DNA"/>
</dbReference>
<comment type="caution">
    <text evidence="2">The sequence shown here is derived from an EMBL/GenBank/DDBJ whole genome shotgun (WGS) entry which is preliminary data.</text>
</comment>
<evidence type="ECO:0000256" key="1">
    <source>
        <dbReference type="ARBA" id="ARBA00005254"/>
    </source>
</evidence>
<sequence>MPETLTRFDAGVLTLTFDRPSSRNAMTPAMYEAVHDACERADGDAAVRVLVLRGAGTDAFVSGTDIRWFTGFTGADDGVAYEAAVTRVLHRLEDVQVPTLAVVRGHCLGGGLALAAACDLRAATPSARFGVPIARTLGNCLSPSTHALLLHHFGPARCLDMLLNARLFTGEEAEAIGFVQRLAGEDELETEVDRLLDGLRTHAPLTMWAAKETQRRLRRQNVPDGTDIVARVYGSTDFRAGAEAFVHKTHPRWTDHPPR</sequence>
<dbReference type="InterPro" id="IPR029045">
    <property type="entry name" value="ClpP/crotonase-like_dom_sf"/>
</dbReference>
<dbReference type="PANTHER" id="PTHR42964:SF1">
    <property type="entry name" value="POLYKETIDE BIOSYNTHESIS ENOYL-COA HYDRATASE PKSH-RELATED"/>
    <property type="match status" value="1"/>
</dbReference>
<comment type="similarity">
    <text evidence="1">Belongs to the enoyl-CoA hydratase/isomerase family.</text>
</comment>
<proteinExistence type="inferred from homology"/>
<evidence type="ECO:0000313" key="3">
    <source>
        <dbReference type="Proteomes" id="UP000295578"/>
    </source>
</evidence>
<dbReference type="RefSeq" id="WP_132195079.1">
    <property type="nucleotide sequence ID" value="NZ_SMKY01000020.1"/>
</dbReference>
<dbReference type="AlphaFoldDB" id="A0A4R5BPW8"/>
<dbReference type="Gene3D" id="3.90.226.10">
    <property type="entry name" value="2-enoyl-CoA Hydratase, Chain A, domain 1"/>
    <property type="match status" value="1"/>
</dbReference>
<reference evidence="2 3" key="1">
    <citation type="submission" date="2019-03" db="EMBL/GenBank/DDBJ databases">
        <title>Draft genome sequences of novel Actinobacteria.</title>
        <authorList>
            <person name="Sahin N."/>
            <person name="Ay H."/>
            <person name="Saygin H."/>
        </authorList>
    </citation>
    <scope>NUCLEOTIDE SEQUENCE [LARGE SCALE GENOMIC DNA]</scope>
    <source>
        <strain evidence="2 3">DSM 45941</strain>
    </source>
</reference>